<proteinExistence type="predicted"/>
<feature type="transmembrane region" description="Helical" evidence="1">
    <location>
        <begin position="97"/>
        <end position="122"/>
    </location>
</feature>
<dbReference type="Proteomes" id="UP001220964">
    <property type="component" value="Unassembled WGS sequence"/>
</dbReference>
<feature type="transmembrane region" description="Helical" evidence="1">
    <location>
        <begin position="134"/>
        <end position="156"/>
    </location>
</feature>
<keyword evidence="1" id="KW-0472">Membrane</keyword>
<evidence type="ECO:0000313" key="2">
    <source>
        <dbReference type="EMBL" id="MDF0602295.1"/>
    </source>
</evidence>
<organism evidence="2 3">
    <name type="scientific">Psychromarinibacter sediminicola</name>
    <dbReference type="NCBI Taxonomy" id="3033385"/>
    <lineage>
        <taxon>Bacteria</taxon>
        <taxon>Pseudomonadati</taxon>
        <taxon>Pseudomonadota</taxon>
        <taxon>Alphaproteobacteria</taxon>
        <taxon>Rhodobacterales</taxon>
        <taxon>Paracoccaceae</taxon>
        <taxon>Psychromarinibacter</taxon>
    </lineage>
</organism>
<dbReference type="InterPro" id="IPR008523">
    <property type="entry name" value="DUF805"/>
</dbReference>
<reference evidence="2" key="1">
    <citation type="submission" date="2023-03" db="EMBL/GenBank/DDBJ databases">
        <title>Multiphase analysis and comparison of six strains from genera Psychromarinibacter, Lutimaribacter, and Maritimibacter, including a novel species: Psychromarinibacter sediminicola sp. nov.</title>
        <authorList>
            <person name="Wang Y.-H."/>
            <person name="Ye M.-Q."/>
            <person name="Du Z.-J."/>
        </authorList>
    </citation>
    <scope>NUCLEOTIDE SEQUENCE</scope>
    <source>
        <strain evidence="2">C21-152</strain>
    </source>
</reference>
<dbReference type="EMBL" id="JARGYC010000046">
    <property type="protein sequence ID" value="MDF0602295.1"/>
    <property type="molecule type" value="Genomic_DNA"/>
</dbReference>
<dbReference type="AlphaFoldDB" id="A0AAE3NWM1"/>
<gene>
    <name evidence="2" type="ORF">P1J78_16260</name>
</gene>
<dbReference type="PANTHER" id="PTHR34980">
    <property type="entry name" value="INNER MEMBRANE PROTEIN-RELATED-RELATED"/>
    <property type="match status" value="1"/>
</dbReference>
<dbReference type="PANTHER" id="PTHR34980:SF2">
    <property type="entry name" value="INNER MEMBRANE PROTEIN YHAH-RELATED"/>
    <property type="match status" value="1"/>
</dbReference>
<evidence type="ECO:0000256" key="1">
    <source>
        <dbReference type="SAM" id="Phobius"/>
    </source>
</evidence>
<dbReference type="Pfam" id="PF05656">
    <property type="entry name" value="DUF805"/>
    <property type="match status" value="1"/>
</dbReference>
<keyword evidence="1" id="KW-0812">Transmembrane</keyword>
<feature type="transmembrane region" description="Helical" evidence="1">
    <location>
        <begin position="67"/>
        <end position="85"/>
    </location>
</feature>
<keyword evidence="1" id="KW-1133">Transmembrane helix</keyword>
<dbReference type="RefSeq" id="WP_275568426.1">
    <property type="nucleotide sequence ID" value="NZ_JARGYC010000046.1"/>
</dbReference>
<accession>A0AAE3NWM1</accession>
<dbReference type="GO" id="GO:0005886">
    <property type="term" value="C:plasma membrane"/>
    <property type="evidence" value="ECO:0007669"/>
    <property type="project" value="TreeGrafter"/>
</dbReference>
<evidence type="ECO:0000313" key="3">
    <source>
        <dbReference type="Proteomes" id="UP001220964"/>
    </source>
</evidence>
<sequence>MSFPDAIRTCFRKYATFSGRAARPEYWWFVLFIVLGNIVLDVVDGALFGSVSVVVAPGTVQLQSRSVLGAIFALATLIPALAAGWRRMHDTGRSGLFLIYPLIAMVGVFTYFSFVAGLGGALSGSFGPYFAEGAGLIGFLGLIIAIFSPLIVIWWLTRPTQPKTNEWGPPPGRPA</sequence>
<name>A0AAE3NWM1_9RHOB</name>
<comment type="caution">
    <text evidence="2">The sequence shown here is derived from an EMBL/GenBank/DDBJ whole genome shotgun (WGS) entry which is preliminary data.</text>
</comment>
<keyword evidence="3" id="KW-1185">Reference proteome</keyword>
<feature type="transmembrane region" description="Helical" evidence="1">
    <location>
        <begin position="26"/>
        <end position="55"/>
    </location>
</feature>
<protein>
    <submittedName>
        <fullName evidence="2">DUF805 domain-containing protein</fullName>
    </submittedName>
</protein>